<keyword evidence="3" id="KW-1185">Reference proteome</keyword>
<dbReference type="InParanoid" id="A0A0C3DX44"/>
<evidence type="ECO:0000313" key="2">
    <source>
        <dbReference type="EMBL" id="KIM60491.1"/>
    </source>
</evidence>
<proteinExistence type="predicted"/>
<accession>A0A0C3DX44</accession>
<feature type="compositionally biased region" description="Low complexity" evidence="1">
    <location>
        <begin position="16"/>
        <end position="34"/>
    </location>
</feature>
<reference evidence="2 3" key="1">
    <citation type="submission" date="2014-04" db="EMBL/GenBank/DDBJ databases">
        <authorList>
            <consortium name="DOE Joint Genome Institute"/>
            <person name="Kuo A."/>
            <person name="Kohler A."/>
            <person name="Nagy L.G."/>
            <person name="Floudas D."/>
            <person name="Copeland A."/>
            <person name="Barry K.W."/>
            <person name="Cichocki N."/>
            <person name="Veneault-Fourrey C."/>
            <person name="LaButti K."/>
            <person name="Lindquist E.A."/>
            <person name="Lipzen A."/>
            <person name="Lundell T."/>
            <person name="Morin E."/>
            <person name="Murat C."/>
            <person name="Sun H."/>
            <person name="Tunlid A."/>
            <person name="Henrissat B."/>
            <person name="Grigoriev I.V."/>
            <person name="Hibbett D.S."/>
            <person name="Martin F."/>
            <person name="Nordberg H.P."/>
            <person name="Cantor M.N."/>
            <person name="Hua S.X."/>
        </authorList>
    </citation>
    <scope>NUCLEOTIDE SEQUENCE [LARGE SCALE GENOMIC DNA]</scope>
    <source>
        <strain evidence="2 3">Foug A</strain>
    </source>
</reference>
<reference evidence="3" key="2">
    <citation type="submission" date="2015-01" db="EMBL/GenBank/DDBJ databases">
        <title>Evolutionary Origins and Diversification of the Mycorrhizal Mutualists.</title>
        <authorList>
            <consortium name="DOE Joint Genome Institute"/>
            <consortium name="Mycorrhizal Genomics Consortium"/>
            <person name="Kohler A."/>
            <person name="Kuo A."/>
            <person name="Nagy L.G."/>
            <person name="Floudas D."/>
            <person name="Copeland A."/>
            <person name="Barry K.W."/>
            <person name="Cichocki N."/>
            <person name="Veneault-Fourrey C."/>
            <person name="LaButti K."/>
            <person name="Lindquist E.A."/>
            <person name="Lipzen A."/>
            <person name="Lundell T."/>
            <person name="Morin E."/>
            <person name="Murat C."/>
            <person name="Riley R."/>
            <person name="Ohm R."/>
            <person name="Sun H."/>
            <person name="Tunlid A."/>
            <person name="Henrissat B."/>
            <person name="Grigoriev I.V."/>
            <person name="Hibbett D.S."/>
            <person name="Martin F."/>
        </authorList>
    </citation>
    <scope>NUCLEOTIDE SEQUENCE [LARGE SCALE GENOMIC DNA]</scope>
    <source>
        <strain evidence="3">Foug A</strain>
    </source>
</reference>
<name>A0A0C3DX44_9AGAM</name>
<organism evidence="2 3">
    <name type="scientific">Scleroderma citrinum Foug A</name>
    <dbReference type="NCBI Taxonomy" id="1036808"/>
    <lineage>
        <taxon>Eukaryota</taxon>
        <taxon>Fungi</taxon>
        <taxon>Dikarya</taxon>
        <taxon>Basidiomycota</taxon>
        <taxon>Agaricomycotina</taxon>
        <taxon>Agaricomycetes</taxon>
        <taxon>Agaricomycetidae</taxon>
        <taxon>Boletales</taxon>
        <taxon>Sclerodermatineae</taxon>
        <taxon>Sclerodermataceae</taxon>
        <taxon>Scleroderma</taxon>
    </lineage>
</organism>
<dbReference type="OrthoDB" id="3350156at2759"/>
<dbReference type="Proteomes" id="UP000053989">
    <property type="component" value="Unassembled WGS sequence"/>
</dbReference>
<evidence type="ECO:0000256" key="1">
    <source>
        <dbReference type="SAM" id="MobiDB-lite"/>
    </source>
</evidence>
<sequence length="418" mass="46104">MSPRAGEPSQSPLLHSSGMPSPTDSPPDSISSLPSIGSSFFFSSAAASPPHSHTHTDHARDSTQGFIIPSLTLPEALPQPTQYGKTLGEIRLIIIGDGAEDHDFVSSLLLDDNEDVVDRGTWEDTSDGSFLCASTDWIEHRDPHGLEKFEPARNVEIITRRNVGGDGSTILPVIHSPFHTLLEIIDPHCKPSVSLTTLIASPSTPIYTALIILSRSAPSAKENDIIDTLAVHIPIIVLRYGLDQTRFPSRPHMSSFCPSSTSALRHGLFRSPETLSSLRYEAADRFLHWREVERAVEEIHAAHREIALHIHSEKSPSWDRAKWEAEWEARLSHDVATRAREDTITERPLPINRQAAPSALDPLHFSSLIAFTFSLFVPAKARIRSGLSHFIQQLSDCQIRIAMVGSFCIGVGVGWMMH</sequence>
<dbReference type="EMBL" id="KN822061">
    <property type="protein sequence ID" value="KIM60491.1"/>
    <property type="molecule type" value="Genomic_DNA"/>
</dbReference>
<gene>
    <name evidence="2" type="ORF">SCLCIDRAFT_16318</name>
</gene>
<feature type="region of interest" description="Disordered" evidence="1">
    <location>
        <begin position="1"/>
        <end position="34"/>
    </location>
</feature>
<evidence type="ECO:0000313" key="3">
    <source>
        <dbReference type="Proteomes" id="UP000053989"/>
    </source>
</evidence>
<dbReference type="AlphaFoldDB" id="A0A0C3DX44"/>
<protein>
    <submittedName>
        <fullName evidence="2">Uncharacterized protein</fullName>
    </submittedName>
</protein>
<dbReference type="HOGENOM" id="CLU_020369_0_0_1"/>